<evidence type="ECO:0000259" key="5">
    <source>
        <dbReference type="Pfam" id="PF03088"/>
    </source>
</evidence>
<dbReference type="GO" id="GO:0012505">
    <property type="term" value="C:endomembrane system"/>
    <property type="evidence" value="ECO:0007669"/>
    <property type="project" value="TreeGrafter"/>
</dbReference>
<dbReference type="PANTHER" id="PTHR10426">
    <property type="entry name" value="STRICTOSIDINE SYNTHASE-RELATED"/>
    <property type="match status" value="1"/>
</dbReference>
<feature type="domain" description="Strictosidine synthase conserved region" evidence="5">
    <location>
        <begin position="203"/>
        <end position="283"/>
    </location>
</feature>
<proteinExistence type="inferred from homology"/>
<reference evidence="6" key="1">
    <citation type="submission" date="2022-12" db="EMBL/GenBank/DDBJ databases">
        <authorList>
            <person name="Webb A."/>
        </authorList>
    </citation>
    <scope>NUCLEOTIDE SEQUENCE</scope>
    <source>
        <strain evidence="6">Hp1</strain>
    </source>
</reference>
<name>A0AAV0SZ27_HYABA</name>
<dbReference type="Gene3D" id="2.120.10.30">
    <property type="entry name" value="TolB, C-terminal domain"/>
    <property type="match status" value="1"/>
</dbReference>
<dbReference type="InterPro" id="IPR011042">
    <property type="entry name" value="6-blade_b-propeller_TolB-like"/>
</dbReference>
<evidence type="ECO:0000313" key="6">
    <source>
        <dbReference type="EMBL" id="CAI5709473.1"/>
    </source>
</evidence>
<organism evidence="6 7">
    <name type="scientific">Hyaloperonospora brassicae</name>
    <name type="common">Brassica downy mildew</name>
    <name type="synonym">Peronospora brassicae</name>
    <dbReference type="NCBI Taxonomy" id="162125"/>
    <lineage>
        <taxon>Eukaryota</taxon>
        <taxon>Sar</taxon>
        <taxon>Stramenopiles</taxon>
        <taxon>Oomycota</taxon>
        <taxon>Peronosporomycetes</taxon>
        <taxon>Peronosporales</taxon>
        <taxon>Peronosporaceae</taxon>
        <taxon>Hyaloperonospora</taxon>
    </lineage>
</organism>
<protein>
    <recommendedName>
        <fullName evidence="5">Strictosidine synthase conserved region domain-containing protein</fullName>
    </recommendedName>
</protein>
<dbReference type="EMBL" id="CANTFL010000034">
    <property type="protein sequence ID" value="CAI5709473.1"/>
    <property type="molecule type" value="Genomic_DNA"/>
</dbReference>
<sequence length="418" mass="45762">MAPSGPNYFFSRGLLAASFSALVLSAEIDRQPSEVEAQPLDFDYDLRTLAQESRYNETAALVRDTELFQPPNLEHVLTNQAVNAEDMTVGPDGVAYAGLGDGRIASFEVDSNEVRNFSRTGQDVPGCGTPDLEPICGRPLAIKFAAARPFAKFIQRIPAAKLFPGDFVMLAIDAYQGVFLFDANGGRTLLFNQYAGLHVNFLNALAVVQETGEIYVSDSSRRFQNAQVVFDFLERRPTGYLLRFDPRDESVHVEASGLGFPNGLALEKDGSGLLIALEFQNKIVRFDRATKQIKDFAFLPGTPDNISIEKVGAGANETDVLLVGLIIRVDGGTFSQIIQNAELRNLLLQLPASVTFSFIDRLGVFASVDLETGDVRYVYEASQGQTPLVTGAKRFGDYIYLTSFLRSSLTRIPAAMVQ</sequence>
<dbReference type="AlphaFoldDB" id="A0AAV0SZ27"/>
<accession>A0AAV0SZ27</accession>
<feature type="signal peptide" evidence="4">
    <location>
        <begin position="1"/>
        <end position="25"/>
    </location>
</feature>
<dbReference type="Pfam" id="PF03088">
    <property type="entry name" value="Str_synth"/>
    <property type="match status" value="1"/>
</dbReference>
<keyword evidence="4" id="KW-0732">Signal</keyword>
<dbReference type="InterPro" id="IPR018119">
    <property type="entry name" value="Strictosidine_synth_cons-reg"/>
</dbReference>
<dbReference type="GO" id="GO:0016787">
    <property type="term" value="F:hydrolase activity"/>
    <property type="evidence" value="ECO:0007669"/>
    <property type="project" value="TreeGrafter"/>
</dbReference>
<dbReference type="SUPFAM" id="SSF63829">
    <property type="entry name" value="Calcium-dependent phosphotriesterase"/>
    <property type="match status" value="1"/>
</dbReference>
<evidence type="ECO:0000256" key="3">
    <source>
        <dbReference type="ARBA" id="ARBA00023180"/>
    </source>
</evidence>
<comment type="similarity">
    <text evidence="1">Belongs to the strictosidine synthase family.</text>
</comment>
<evidence type="ECO:0000256" key="1">
    <source>
        <dbReference type="ARBA" id="ARBA00009191"/>
    </source>
</evidence>
<evidence type="ECO:0000313" key="7">
    <source>
        <dbReference type="Proteomes" id="UP001162031"/>
    </source>
</evidence>
<dbReference type="PANTHER" id="PTHR10426:SF88">
    <property type="entry name" value="ADIPOCYTE PLASMA MEMBRANE-ASSOCIATED PROTEIN HEMOMUCIN-RELATED"/>
    <property type="match status" value="1"/>
</dbReference>
<keyword evidence="2" id="KW-0597">Phosphoprotein</keyword>
<gene>
    <name evidence="6" type="ORF">HBR001_LOCUS282</name>
</gene>
<evidence type="ECO:0000256" key="2">
    <source>
        <dbReference type="ARBA" id="ARBA00022553"/>
    </source>
</evidence>
<keyword evidence="3" id="KW-0325">Glycoprotein</keyword>
<keyword evidence="7" id="KW-1185">Reference proteome</keyword>
<evidence type="ECO:0000256" key="4">
    <source>
        <dbReference type="SAM" id="SignalP"/>
    </source>
</evidence>
<comment type="caution">
    <text evidence="6">The sequence shown here is derived from an EMBL/GenBank/DDBJ whole genome shotgun (WGS) entry which is preliminary data.</text>
</comment>
<feature type="chain" id="PRO_5043729211" description="Strictosidine synthase conserved region domain-containing protein" evidence="4">
    <location>
        <begin position="26"/>
        <end position="418"/>
    </location>
</feature>
<dbReference type="Proteomes" id="UP001162031">
    <property type="component" value="Unassembled WGS sequence"/>
</dbReference>